<protein>
    <submittedName>
        <fullName evidence="2">(California timema) hypothetical protein</fullName>
    </submittedName>
</protein>
<organism evidence="2">
    <name type="scientific">Timema californicum</name>
    <name type="common">California timema</name>
    <name type="synonym">Walking stick</name>
    <dbReference type="NCBI Taxonomy" id="61474"/>
    <lineage>
        <taxon>Eukaryota</taxon>
        <taxon>Metazoa</taxon>
        <taxon>Ecdysozoa</taxon>
        <taxon>Arthropoda</taxon>
        <taxon>Hexapoda</taxon>
        <taxon>Insecta</taxon>
        <taxon>Pterygota</taxon>
        <taxon>Neoptera</taxon>
        <taxon>Polyneoptera</taxon>
        <taxon>Phasmatodea</taxon>
        <taxon>Timematodea</taxon>
        <taxon>Timematoidea</taxon>
        <taxon>Timematidae</taxon>
        <taxon>Timema</taxon>
    </lineage>
</organism>
<dbReference type="EMBL" id="OE181021">
    <property type="protein sequence ID" value="CAD7572412.1"/>
    <property type="molecule type" value="Genomic_DNA"/>
</dbReference>
<feature type="compositionally biased region" description="Acidic residues" evidence="1">
    <location>
        <begin position="138"/>
        <end position="159"/>
    </location>
</feature>
<dbReference type="AlphaFoldDB" id="A0A7R9J4L7"/>
<sequence length="202" mass="22250">MSTSFGVSPINCVKPGKQNAEASKKLQQKRVNISAIHPTVNDLSLHNLKQSRHQLMRCSRVHPTEIRTSISPSSAVELITTSALANYATEAGYKKSAVSCHSAPKKPWGYCTYTYLSQQPEGWIDVIYIHPELSPSAEDTDRDSGTESDDEHGETEDPESIVGSPFYCESDALDHAATDVGLEFSARNKNKFLQVSTIAHHF</sequence>
<feature type="region of interest" description="Disordered" evidence="1">
    <location>
        <begin position="134"/>
        <end position="162"/>
    </location>
</feature>
<evidence type="ECO:0000313" key="2">
    <source>
        <dbReference type="EMBL" id="CAD7572412.1"/>
    </source>
</evidence>
<accession>A0A7R9J4L7</accession>
<evidence type="ECO:0000256" key="1">
    <source>
        <dbReference type="SAM" id="MobiDB-lite"/>
    </source>
</evidence>
<name>A0A7R9J4L7_TIMCA</name>
<proteinExistence type="predicted"/>
<gene>
    <name evidence="2" type="ORF">TCMB3V08_LOCUS5064</name>
</gene>
<reference evidence="2" key="1">
    <citation type="submission" date="2020-11" db="EMBL/GenBank/DDBJ databases">
        <authorList>
            <person name="Tran Van P."/>
        </authorList>
    </citation>
    <scope>NUCLEOTIDE SEQUENCE</scope>
</reference>